<evidence type="ECO:0000256" key="2">
    <source>
        <dbReference type="ARBA" id="ARBA00022448"/>
    </source>
</evidence>
<dbReference type="GO" id="GO:0031460">
    <property type="term" value="P:glycine betaine transport"/>
    <property type="evidence" value="ECO:0007669"/>
    <property type="project" value="TreeGrafter"/>
</dbReference>
<dbReference type="GO" id="GO:0015226">
    <property type="term" value="F:carnitine transmembrane transporter activity"/>
    <property type="evidence" value="ECO:0007669"/>
    <property type="project" value="TreeGrafter"/>
</dbReference>
<sequence length="300" mass="32589">MQQERNTTLRKAVVTALGGMVLGAGLTGMPAMASEGGDKGDITLAYVEWSSEVASTNVVRAVLEQQGYNVDISSLSAAAMWQAVAYGDADAMVSAWLPTTHADYYSKLKDRLDNLGANLEGTKLGLVVPEYVDDVSMISDLEEHADEFNDKITGIDPGAGIMSKTEDAIDTYGLSNMSLTSGSGATMTAALDSAIKNEEPIVVTGWTPHWMFSRYDLKYLNDPEGVFGGAEEIDTIARQGLEKEMPGAYCILDNFHWTPDQMGEVMLMNREDGSDPYENARQWVSNHEDVVSQWTEGCNS</sequence>
<keyword evidence="5" id="KW-0812">Transmembrane</keyword>
<dbReference type="AlphaFoldDB" id="A0A420WYE8"/>
<feature type="transmembrane region" description="Helical" evidence="5">
    <location>
        <begin position="12"/>
        <end position="33"/>
    </location>
</feature>
<evidence type="ECO:0000256" key="1">
    <source>
        <dbReference type="ARBA" id="ARBA00004236"/>
    </source>
</evidence>
<name>A0A420WYE8_9GAMM</name>
<evidence type="ECO:0000313" key="8">
    <source>
        <dbReference type="Proteomes" id="UP000281975"/>
    </source>
</evidence>
<dbReference type="Gene3D" id="3.40.190.10">
    <property type="entry name" value="Periplasmic binding protein-like II"/>
    <property type="match status" value="1"/>
</dbReference>
<dbReference type="PANTHER" id="PTHR47737:SF1">
    <property type="entry name" value="GLYCINE BETAINE_PROLINE BETAINE TRANSPORT SYSTEM PERMEASE PROTEIN PROW"/>
    <property type="match status" value="1"/>
</dbReference>
<dbReference type="PANTHER" id="PTHR47737">
    <property type="entry name" value="GLYCINE BETAINE/PROLINE BETAINE TRANSPORT SYSTEM PERMEASE PROTEIN PROW"/>
    <property type="match status" value="1"/>
</dbReference>
<keyword evidence="5" id="KW-1133">Transmembrane helix</keyword>
<keyword evidence="2" id="KW-0813">Transport</keyword>
<evidence type="ECO:0000313" key="7">
    <source>
        <dbReference type="EMBL" id="RKR06213.1"/>
    </source>
</evidence>
<dbReference type="EMBL" id="RBIN01000003">
    <property type="protein sequence ID" value="RKR06213.1"/>
    <property type="molecule type" value="Genomic_DNA"/>
</dbReference>
<dbReference type="Proteomes" id="UP000281975">
    <property type="component" value="Unassembled WGS sequence"/>
</dbReference>
<comment type="subcellular location">
    <subcellularLocation>
        <location evidence="1">Cell membrane</location>
    </subcellularLocation>
</comment>
<dbReference type="CDD" id="cd13639">
    <property type="entry name" value="PBP2_OpuAC_like"/>
    <property type="match status" value="1"/>
</dbReference>
<organism evidence="7 8">
    <name type="scientific">Kushneria sinocarnis</name>
    <dbReference type="NCBI Taxonomy" id="595502"/>
    <lineage>
        <taxon>Bacteria</taxon>
        <taxon>Pseudomonadati</taxon>
        <taxon>Pseudomonadota</taxon>
        <taxon>Gammaproteobacteria</taxon>
        <taxon>Oceanospirillales</taxon>
        <taxon>Halomonadaceae</taxon>
        <taxon>Kushneria</taxon>
    </lineage>
</organism>
<keyword evidence="3" id="KW-1003">Cell membrane</keyword>
<dbReference type="SUPFAM" id="SSF53850">
    <property type="entry name" value="Periplasmic binding protein-like II"/>
    <property type="match status" value="1"/>
</dbReference>
<feature type="domain" description="ABC-type glycine betaine transport system substrate-binding" evidence="6">
    <location>
        <begin position="41"/>
        <end position="285"/>
    </location>
</feature>
<accession>A0A420WYE8</accession>
<proteinExistence type="predicted"/>
<evidence type="ECO:0000256" key="5">
    <source>
        <dbReference type="SAM" id="Phobius"/>
    </source>
</evidence>
<evidence type="ECO:0000256" key="3">
    <source>
        <dbReference type="ARBA" id="ARBA00022475"/>
    </source>
</evidence>
<evidence type="ECO:0000259" key="6">
    <source>
        <dbReference type="Pfam" id="PF04069"/>
    </source>
</evidence>
<dbReference type="GO" id="GO:0015871">
    <property type="term" value="P:choline transport"/>
    <property type="evidence" value="ECO:0007669"/>
    <property type="project" value="TreeGrafter"/>
</dbReference>
<reference evidence="7 8" key="1">
    <citation type="submission" date="2018-10" db="EMBL/GenBank/DDBJ databases">
        <title>Genomic Encyclopedia of Type Strains, Phase IV (KMG-IV): sequencing the most valuable type-strain genomes for metagenomic binning, comparative biology and taxonomic classification.</title>
        <authorList>
            <person name="Goeker M."/>
        </authorList>
    </citation>
    <scope>NUCLEOTIDE SEQUENCE [LARGE SCALE GENOMIC DNA]</scope>
    <source>
        <strain evidence="7 8">DSM 23229</strain>
    </source>
</reference>
<dbReference type="GO" id="GO:0005275">
    <property type="term" value="F:amine transmembrane transporter activity"/>
    <property type="evidence" value="ECO:0007669"/>
    <property type="project" value="TreeGrafter"/>
</dbReference>
<dbReference type="GO" id="GO:0043190">
    <property type="term" value="C:ATP-binding cassette (ABC) transporter complex"/>
    <property type="evidence" value="ECO:0007669"/>
    <property type="project" value="InterPro"/>
</dbReference>
<dbReference type="Gene3D" id="3.40.190.100">
    <property type="entry name" value="Glycine betaine-binding periplasmic protein, domain 2"/>
    <property type="match status" value="1"/>
</dbReference>
<dbReference type="Pfam" id="PF04069">
    <property type="entry name" value="OpuAC"/>
    <property type="match status" value="1"/>
</dbReference>
<keyword evidence="8" id="KW-1185">Reference proteome</keyword>
<dbReference type="InterPro" id="IPR007210">
    <property type="entry name" value="ABC_Gly_betaine_transp_sub-bd"/>
</dbReference>
<evidence type="ECO:0000256" key="4">
    <source>
        <dbReference type="ARBA" id="ARBA00023136"/>
    </source>
</evidence>
<protein>
    <submittedName>
        <fullName evidence="7">Glycine betaine/proline transport system substrate-binding protein</fullName>
    </submittedName>
</protein>
<gene>
    <name evidence="7" type="ORF">C7446_1150</name>
</gene>
<comment type="caution">
    <text evidence="7">The sequence shown here is derived from an EMBL/GenBank/DDBJ whole genome shotgun (WGS) entry which is preliminary data.</text>
</comment>
<keyword evidence="4 5" id="KW-0472">Membrane</keyword>